<gene>
    <name evidence="1" type="ORF">PENVUL_c282G01939</name>
</gene>
<comment type="caution">
    <text evidence="1">The sequence shown here is derived from an EMBL/GenBank/DDBJ whole genome shotgun (WGS) entry which is preliminary data.</text>
</comment>
<accession>A0A1V6QQD5</accession>
<organism evidence="1 2">
    <name type="scientific">Penicillium vulpinum</name>
    <dbReference type="NCBI Taxonomy" id="29845"/>
    <lineage>
        <taxon>Eukaryota</taxon>
        <taxon>Fungi</taxon>
        <taxon>Dikarya</taxon>
        <taxon>Ascomycota</taxon>
        <taxon>Pezizomycotina</taxon>
        <taxon>Eurotiomycetes</taxon>
        <taxon>Eurotiomycetidae</taxon>
        <taxon>Eurotiales</taxon>
        <taxon>Aspergillaceae</taxon>
        <taxon>Penicillium</taxon>
    </lineage>
</organism>
<evidence type="ECO:0000313" key="1">
    <source>
        <dbReference type="EMBL" id="OQD91428.1"/>
    </source>
</evidence>
<dbReference type="EMBL" id="MDYP01000281">
    <property type="protein sequence ID" value="OQD91428.1"/>
    <property type="molecule type" value="Genomic_DNA"/>
</dbReference>
<reference evidence="2" key="1">
    <citation type="journal article" date="2017" name="Nat. Microbiol.">
        <title>Global analysis of biosynthetic gene clusters reveals vast potential of secondary metabolite production in Penicillium species.</title>
        <authorList>
            <person name="Nielsen J.C."/>
            <person name="Grijseels S."/>
            <person name="Prigent S."/>
            <person name="Ji B."/>
            <person name="Dainat J."/>
            <person name="Nielsen K.F."/>
            <person name="Frisvad J.C."/>
            <person name="Workman M."/>
            <person name="Nielsen J."/>
        </authorList>
    </citation>
    <scope>NUCLEOTIDE SEQUENCE [LARGE SCALE GENOMIC DNA]</scope>
    <source>
        <strain evidence="2">IBT 29486</strain>
    </source>
</reference>
<evidence type="ECO:0000313" key="2">
    <source>
        <dbReference type="Proteomes" id="UP000191518"/>
    </source>
</evidence>
<protein>
    <submittedName>
        <fullName evidence="1">Uncharacterized protein</fullName>
    </submittedName>
</protein>
<proteinExistence type="predicted"/>
<name>A0A1V6QQD5_9EURO</name>
<sequence>MVYITSIKLD</sequence>
<dbReference type="Proteomes" id="UP000191518">
    <property type="component" value="Unassembled WGS sequence"/>
</dbReference>
<keyword evidence="2" id="KW-1185">Reference proteome</keyword>